<dbReference type="InterPro" id="IPR020826">
    <property type="entry name" value="Transketolase_BS"/>
</dbReference>
<comment type="cofactor">
    <cofactor evidence="2">
        <name>Mn(2+)</name>
        <dbReference type="ChEBI" id="CHEBI:29035"/>
    </cofactor>
</comment>
<keyword evidence="18" id="KW-0007">Acetylation</keyword>
<dbReference type="AlphaFoldDB" id="A0A3B3QV82"/>
<dbReference type="SUPFAM" id="SSF52922">
    <property type="entry name" value="TK C-terminal domain-like"/>
    <property type="match status" value="1"/>
</dbReference>
<evidence type="ECO:0000256" key="8">
    <source>
        <dbReference type="ARBA" id="ARBA00011738"/>
    </source>
</evidence>
<evidence type="ECO:0000256" key="6">
    <source>
        <dbReference type="ARBA" id="ARBA00002931"/>
    </source>
</evidence>
<sequence length="628" mass="68777">MENYHKVDQQTVQALRNIAIRLRINSIKATTAANSGHPTSCCSVAEIMSVLFFHTMRYTPEEPRNPNNDRFVLSKGHAAPALYAVWAELGYLKENELFSLRKVDSILEGHPVPKQRFVDVATGSLGQGLGVACGMAYTGKYFDKASYRVYCLLGDGELSEGSVWEAMAFASYNQLDNLVAVLDINGLGQSDPTPLQHHMEKYQRRCEAFGWNAFVVDGHSVEELCKVLSQPRHQPTAIIAKTIKGKGIPAAEDKMGWHGKVLPKDMADSVVRELHSHILNSSKRLYPATPVDDAPLVNVRNIRMPSGPSYKLGEKIATRKAYGLALAKLGRYNERLVALDGDTKNSTFCEIFKNEHPDQFVECYLGEQNMVSVAVGCAARDRNVVFASTFAAFFSRAFDQLRMAAISESDIILCGSHCGLSAGEDGPSQMGLEDLALFRAIPTATIFYPSDGVATEKAVELAANRKGICFIRTSRPESAVIYNSSEDFHIGQAKVVYRSNDDHVTVIGAGVTLHEALAAAEQLKKERINLRVIDPFTIKPLDAQTIINNAKATKGRIITVEDHYYEGGLGEAVCSAIVNEAGLTVHRLAVVRVPRSGKPAELLKIFGIDRDAIMQVAKKMVSSSANAK</sequence>
<dbReference type="PROSITE" id="PS00801">
    <property type="entry name" value="TRANSKETOLASE_1"/>
    <property type="match status" value="1"/>
</dbReference>
<evidence type="ECO:0000256" key="13">
    <source>
        <dbReference type="ARBA" id="ARBA00022679"/>
    </source>
</evidence>
<dbReference type="GO" id="GO:0009052">
    <property type="term" value="P:pentose-phosphate shunt, non-oxidative branch"/>
    <property type="evidence" value="ECO:0007669"/>
    <property type="project" value="TreeGrafter"/>
</dbReference>
<proteinExistence type="inferred from homology"/>
<accession>A0A3B3QV82</accession>
<evidence type="ECO:0000256" key="16">
    <source>
        <dbReference type="ARBA" id="ARBA00022842"/>
    </source>
</evidence>
<dbReference type="PANTHER" id="PTHR43195">
    <property type="entry name" value="TRANSKETOLASE"/>
    <property type="match status" value="1"/>
</dbReference>
<feature type="domain" description="Transketolase-like pyrimidine-binding" evidence="21">
    <location>
        <begin position="316"/>
        <end position="480"/>
    </location>
</feature>
<evidence type="ECO:0000256" key="15">
    <source>
        <dbReference type="ARBA" id="ARBA00022837"/>
    </source>
</evidence>
<keyword evidence="15" id="KW-0106">Calcium</keyword>
<comment type="function">
    <text evidence="6">Catalyzes the transfer of a two-carbon ketol group from a ketose donor to an aldose acceptor, via a covalent intermediate with the cofactor thiamine pyrophosphate.</text>
</comment>
<evidence type="ECO:0000256" key="7">
    <source>
        <dbReference type="ARBA" id="ARBA00007131"/>
    </source>
</evidence>
<evidence type="ECO:0000256" key="12">
    <source>
        <dbReference type="ARBA" id="ARBA00022553"/>
    </source>
</evidence>
<dbReference type="GO" id="GO:0046872">
    <property type="term" value="F:metal ion binding"/>
    <property type="evidence" value="ECO:0007669"/>
    <property type="project" value="UniProtKB-KW"/>
</dbReference>
<dbReference type="Pfam" id="PF02779">
    <property type="entry name" value="Transket_pyr"/>
    <property type="match status" value="1"/>
</dbReference>
<keyword evidence="13" id="KW-0808">Transferase</keyword>
<dbReference type="InterPro" id="IPR051424">
    <property type="entry name" value="Transketolase-like"/>
</dbReference>
<evidence type="ECO:0000256" key="14">
    <source>
        <dbReference type="ARBA" id="ARBA00022723"/>
    </source>
</evidence>
<dbReference type="SUPFAM" id="SSF52518">
    <property type="entry name" value="Thiamin diphosphate-binding fold (THDP-binding)"/>
    <property type="match status" value="2"/>
</dbReference>
<dbReference type="InterPro" id="IPR009014">
    <property type="entry name" value="Transketo_C/PFOR_II"/>
</dbReference>
<keyword evidence="23" id="KW-1185">Reference proteome</keyword>
<dbReference type="InterPro" id="IPR033248">
    <property type="entry name" value="Transketolase_C"/>
</dbReference>
<evidence type="ECO:0000256" key="10">
    <source>
        <dbReference type="ARBA" id="ARBA00016662"/>
    </source>
</evidence>
<dbReference type="InterPro" id="IPR049557">
    <property type="entry name" value="Transketolase_CS"/>
</dbReference>
<dbReference type="Ensembl" id="ENSPKIT00000033421.1">
    <property type="protein sequence ID" value="ENSPKIP00000009316.1"/>
    <property type="gene ID" value="ENSPKIG00000024470.1"/>
</dbReference>
<dbReference type="NCBIfam" id="NF004559">
    <property type="entry name" value="PRK05899.2-5"/>
    <property type="match status" value="1"/>
</dbReference>
<dbReference type="GeneTree" id="ENSGT00940000155552"/>
<evidence type="ECO:0000256" key="2">
    <source>
        <dbReference type="ARBA" id="ARBA00001936"/>
    </source>
</evidence>
<comment type="catalytic activity">
    <reaction evidence="20">
        <text>D-sedoheptulose 7-phosphate + D-glyceraldehyde 3-phosphate = aldehydo-D-ribose 5-phosphate + D-xylulose 5-phosphate</text>
        <dbReference type="Rhea" id="RHEA:10508"/>
        <dbReference type="ChEBI" id="CHEBI:57483"/>
        <dbReference type="ChEBI" id="CHEBI:57737"/>
        <dbReference type="ChEBI" id="CHEBI:58273"/>
        <dbReference type="ChEBI" id="CHEBI:59776"/>
        <dbReference type="EC" id="2.2.1.1"/>
    </reaction>
</comment>
<dbReference type="CDD" id="cd07033">
    <property type="entry name" value="TPP_PYR_DXS_TK_like"/>
    <property type="match status" value="1"/>
</dbReference>
<dbReference type="OrthoDB" id="10267175at2759"/>
<dbReference type="InterPro" id="IPR005475">
    <property type="entry name" value="Transketolase-like_Pyr-bd"/>
</dbReference>
<evidence type="ECO:0000256" key="19">
    <source>
        <dbReference type="ARBA" id="ARBA00023052"/>
    </source>
</evidence>
<comment type="cofactor">
    <cofactor evidence="1">
        <name>Ca(2+)</name>
        <dbReference type="ChEBI" id="CHEBI:29108"/>
    </cofactor>
</comment>
<comment type="subunit">
    <text evidence="8">Homodimer.</text>
</comment>
<dbReference type="Pfam" id="PF00456">
    <property type="entry name" value="Transketolase_N"/>
    <property type="match status" value="1"/>
</dbReference>
<keyword evidence="19" id="KW-0786">Thiamine pyrophosphate</keyword>
<keyword evidence="17" id="KW-0832">Ubl conjugation</keyword>
<organism evidence="22 23">
    <name type="scientific">Paramormyrops kingsleyae</name>
    <dbReference type="NCBI Taxonomy" id="1676925"/>
    <lineage>
        <taxon>Eukaryota</taxon>
        <taxon>Metazoa</taxon>
        <taxon>Chordata</taxon>
        <taxon>Craniata</taxon>
        <taxon>Vertebrata</taxon>
        <taxon>Euteleostomi</taxon>
        <taxon>Actinopterygii</taxon>
        <taxon>Neopterygii</taxon>
        <taxon>Teleostei</taxon>
        <taxon>Osteoglossocephala</taxon>
        <taxon>Osteoglossomorpha</taxon>
        <taxon>Osteoglossiformes</taxon>
        <taxon>Mormyridae</taxon>
        <taxon>Paramormyrops</taxon>
    </lineage>
</organism>
<dbReference type="FunFam" id="3.40.50.920:FF:000008">
    <property type="entry name" value="transketolase isoform X2"/>
    <property type="match status" value="1"/>
</dbReference>
<dbReference type="InterPro" id="IPR005474">
    <property type="entry name" value="Transketolase_N"/>
</dbReference>
<dbReference type="Proteomes" id="UP000261540">
    <property type="component" value="Unplaced"/>
</dbReference>
<comment type="similarity">
    <text evidence="7">Belongs to the transketolase family.</text>
</comment>
<dbReference type="Gene3D" id="3.40.50.970">
    <property type="match status" value="2"/>
</dbReference>
<evidence type="ECO:0000256" key="9">
    <source>
        <dbReference type="ARBA" id="ARBA00013152"/>
    </source>
</evidence>
<evidence type="ECO:0000256" key="4">
    <source>
        <dbReference type="ARBA" id="ARBA00001946"/>
    </source>
</evidence>
<evidence type="ECO:0000256" key="1">
    <source>
        <dbReference type="ARBA" id="ARBA00001913"/>
    </source>
</evidence>
<evidence type="ECO:0000256" key="18">
    <source>
        <dbReference type="ARBA" id="ARBA00022990"/>
    </source>
</evidence>
<evidence type="ECO:0000313" key="23">
    <source>
        <dbReference type="Proteomes" id="UP000261540"/>
    </source>
</evidence>
<comment type="cofactor">
    <cofactor evidence="5">
        <name>thiamine diphosphate</name>
        <dbReference type="ChEBI" id="CHEBI:58937"/>
    </cofactor>
</comment>
<protein>
    <recommendedName>
        <fullName evidence="10">Transketolase</fullName>
        <ecNumber evidence="9">2.2.1.1</ecNumber>
    </recommendedName>
</protein>
<evidence type="ECO:0000256" key="5">
    <source>
        <dbReference type="ARBA" id="ARBA00001964"/>
    </source>
</evidence>
<dbReference type="FunFam" id="3.40.50.970:FF:000033">
    <property type="entry name" value="Transketolase isoform 1"/>
    <property type="match status" value="1"/>
</dbReference>
<dbReference type="EC" id="2.2.1.1" evidence="9"/>
<dbReference type="InterPro" id="IPR029061">
    <property type="entry name" value="THDP-binding"/>
</dbReference>
<comment type="cofactor">
    <cofactor evidence="3">
        <name>Co(2+)</name>
        <dbReference type="ChEBI" id="CHEBI:48828"/>
    </cofactor>
</comment>
<dbReference type="FunFam" id="3.40.50.970:FF:000129">
    <property type="entry name" value="Transketolase"/>
    <property type="match status" value="1"/>
</dbReference>
<dbReference type="CDD" id="cd02012">
    <property type="entry name" value="TPP_TK"/>
    <property type="match status" value="1"/>
</dbReference>
<name>A0A3B3QV82_9TELE</name>
<evidence type="ECO:0000313" key="22">
    <source>
        <dbReference type="Ensembl" id="ENSPKIP00000009316.1"/>
    </source>
</evidence>
<dbReference type="Pfam" id="PF02780">
    <property type="entry name" value="Transketolase_C"/>
    <property type="match status" value="1"/>
</dbReference>
<dbReference type="GO" id="GO:0070062">
    <property type="term" value="C:extracellular exosome"/>
    <property type="evidence" value="ECO:0007669"/>
    <property type="project" value="TreeGrafter"/>
</dbReference>
<dbReference type="STRING" id="1676925.ENSPKIP00000009316"/>
<dbReference type="Gene3D" id="3.40.50.920">
    <property type="match status" value="1"/>
</dbReference>
<evidence type="ECO:0000256" key="20">
    <source>
        <dbReference type="ARBA" id="ARBA00049473"/>
    </source>
</evidence>
<comment type="cofactor">
    <cofactor evidence="4">
        <name>Mg(2+)</name>
        <dbReference type="ChEBI" id="CHEBI:18420"/>
    </cofactor>
</comment>
<dbReference type="SMART" id="SM00861">
    <property type="entry name" value="Transket_pyr"/>
    <property type="match status" value="1"/>
</dbReference>
<reference evidence="22" key="1">
    <citation type="submission" date="2025-08" db="UniProtKB">
        <authorList>
            <consortium name="Ensembl"/>
        </authorList>
    </citation>
    <scope>IDENTIFICATION</scope>
</reference>
<reference evidence="22" key="2">
    <citation type="submission" date="2025-09" db="UniProtKB">
        <authorList>
            <consortium name="Ensembl"/>
        </authorList>
    </citation>
    <scope>IDENTIFICATION</scope>
</reference>
<dbReference type="GO" id="GO:0005789">
    <property type="term" value="C:endoplasmic reticulum membrane"/>
    <property type="evidence" value="ECO:0007669"/>
    <property type="project" value="TreeGrafter"/>
</dbReference>
<evidence type="ECO:0000256" key="11">
    <source>
        <dbReference type="ARBA" id="ARBA00022499"/>
    </source>
</evidence>
<keyword evidence="14" id="KW-0479">Metal-binding</keyword>
<dbReference type="PROSITE" id="PS00802">
    <property type="entry name" value="TRANSKETOLASE_2"/>
    <property type="match status" value="1"/>
</dbReference>
<evidence type="ECO:0000256" key="3">
    <source>
        <dbReference type="ARBA" id="ARBA00001941"/>
    </source>
</evidence>
<keyword evidence="11" id="KW-1017">Isopeptide bond</keyword>
<dbReference type="GO" id="GO:0030976">
    <property type="term" value="F:thiamine pyrophosphate binding"/>
    <property type="evidence" value="ECO:0007669"/>
    <property type="project" value="TreeGrafter"/>
</dbReference>
<evidence type="ECO:0000259" key="21">
    <source>
        <dbReference type="SMART" id="SM00861"/>
    </source>
</evidence>
<dbReference type="PANTHER" id="PTHR43195:SF3">
    <property type="entry name" value="TRANSKETOLASE"/>
    <property type="match status" value="1"/>
</dbReference>
<keyword evidence="12" id="KW-0597">Phosphoprotein</keyword>
<dbReference type="GO" id="GO:0004802">
    <property type="term" value="F:transketolase activity"/>
    <property type="evidence" value="ECO:0007669"/>
    <property type="project" value="UniProtKB-EC"/>
</dbReference>
<keyword evidence="16" id="KW-0460">Magnesium</keyword>
<evidence type="ECO:0000256" key="17">
    <source>
        <dbReference type="ARBA" id="ARBA00022843"/>
    </source>
</evidence>